<dbReference type="InterPro" id="IPR050714">
    <property type="entry name" value="Cobalamin_biosynth_MTase"/>
</dbReference>
<evidence type="ECO:0000313" key="10">
    <source>
        <dbReference type="Proteomes" id="UP000230971"/>
    </source>
</evidence>
<dbReference type="CDD" id="cd11644">
    <property type="entry name" value="Precorrin-6Y-MT"/>
    <property type="match status" value="1"/>
</dbReference>
<dbReference type="UniPathway" id="UPA00148"/>
<dbReference type="OrthoDB" id="9787825at2"/>
<dbReference type="Gene3D" id="3.40.50.150">
    <property type="entry name" value="Vaccinia Virus protein VP39"/>
    <property type="match status" value="1"/>
</dbReference>
<protein>
    <submittedName>
        <fullName evidence="8">Bifunctional cobalt-precorrin-7 (C(5))-methyltransferase/cobalt-precorrin-6B (C(15))-methyltransferase</fullName>
    </submittedName>
    <submittedName>
        <fullName evidence="7">Precorrin-6Y-methylase</fullName>
    </submittedName>
</protein>
<comment type="caution">
    <text evidence="7">The sequence shown here is derived from an EMBL/GenBank/DDBJ whole genome shotgun (WGS) entry which is preliminary data.</text>
</comment>
<dbReference type="GO" id="GO:0009236">
    <property type="term" value="P:cobalamin biosynthetic process"/>
    <property type="evidence" value="ECO:0007669"/>
    <property type="project" value="UniProtKB-UniPathway"/>
</dbReference>
<keyword evidence="4 8" id="KW-0808">Transferase</keyword>
<evidence type="ECO:0000313" key="7">
    <source>
        <dbReference type="EMBL" id="ORV12585.1"/>
    </source>
</evidence>
<dbReference type="PIRSF" id="PIRSF036428">
    <property type="entry name" value="CobL"/>
    <property type="match status" value="1"/>
</dbReference>
<dbReference type="InterPro" id="IPR035996">
    <property type="entry name" value="4pyrrol_Methylase_sf"/>
</dbReference>
<dbReference type="Proteomes" id="UP000193907">
    <property type="component" value="Unassembled WGS sequence"/>
</dbReference>
<dbReference type="Proteomes" id="UP000230971">
    <property type="component" value="Unassembled WGS sequence"/>
</dbReference>
<dbReference type="STRING" id="28045.AWB95_11700"/>
<dbReference type="RefSeq" id="WP_062539095.1">
    <property type="nucleotide sequence ID" value="NZ_BBUN01000080.1"/>
</dbReference>
<dbReference type="EMBL" id="PDKV01000001">
    <property type="protein sequence ID" value="PIB80861.1"/>
    <property type="molecule type" value="Genomic_DNA"/>
</dbReference>
<dbReference type="SUPFAM" id="SSF53335">
    <property type="entry name" value="S-adenosyl-L-methionine-dependent methyltransferases"/>
    <property type="match status" value="1"/>
</dbReference>
<dbReference type="CDD" id="cd02440">
    <property type="entry name" value="AdoMet_MTases"/>
    <property type="match status" value="1"/>
</dbReference>
<dbReference type="InterPro" id="IPR012818">
    <property type="entry name" value="CbiE"/>
</dbReference>
<dbReference type="NCBIfam" id="TIGR02469">
    <property type="entry name" value="CbiT"/>
    <property type="match status" value="1"/>
</dbReference>
<dbReference type="GO" id="GO:0032259">
    <property type="term" value="P:methylation"/>
    <property type="evidence" value="ECO:0007669"/>
    <property type="project" value="UniProtKB-KW"/>
</dbReference>
<evidence type="ECO:0000259" key="6">
    <source>
        <dbReference type="Pfam" id="PF00590"/>
    </source>
</evidence>
<evidence type="ECO:0000313" key="9">
    <source>
        <dbReference type="Proteomes" id="UP000193907"/>
    </source>
</evidence>
<dbReference type="SUPFAM" id="SSF53790">
    <property type="entry name" value="Tetrapyrrole methylase"/>
    <property type="match status" value="1"/>
</dbReference>
<sequence length="391" mass="40861">MIVVVGIGADGMAGLSEASSSELRRAAVIYGSRRQLDLLDDSVAAERREWPSPLLPALRGLLDEPTDVHVLASGDPLLHGIGGTLIRLFGAETVTVLPHVSAVTLACARMGWSVQDTEVISLVNAAPHTAVRRGGRAVVLSRDAGTPAALADLLTEYGRGDSEFSVLEQLGGPAERCRHSTARGWASAPPGDVDGVNVIAVRYLPDEQVSAALPEDAFSHDGQITKQGIRAVTLSALAPGPGQRLWDVGSGSGSIAVEWARSGKGCSAVAFERNEERRDRIMRNAAAFGADIDVRGAAPEAFAGAATPSAVFIGGGLTQRGVLEACLENLPAGGRLVANAVTAESEAVLLQAHSILGGELQRFQHYRGEPLGGFTGWRPALPVTQWAMVKP</sequence>
<dbReference type="InterPro" id="IPR000878">
    <property type="entry name" value="4pyrrol_Mease"/>
</dbReference>
<dbReference type="Pfam" id="PF00590">
    <property type="entry name" value="TP_methylase"/>
    <property type="match status" value="1"/>
</dbReference>
<proteinExistence type="predicted"/>
<gene>
    <name evidence="7" type="ORF">AWB95_11700</name>
    <name evidence="8" type="ORF">CQY23_01055</name>
</gene>
<reference evidence="8 10" key="2">
    <citation type="journal article" date="2017" name="Infect. Genet. Evol.">
        <title>The new phylogeny of the genus Mycobacterium: The old and the news.</title>
        <authorList>
            <person name="Tortoli E."/>
            <person name="Fedrizzi T."/>
            <person name="Meehan C.J."/>
            <person name="Trovato A."/>
            <person name="Grottola A."/>
            <person name="Giacobazzi E."/>
            <person name="Serpini G.F."/>
            <person name="Tagliazucchi S."/>
            <person name="Fabio A."/>
            <person name="Bettua C."/>
            <person name="Bertorelli R."/>
            <person name="Frascaro F."/>
            <person name="De Sanctis V."/>
            <person name="Pecorari M."/>
            <person name="Jousson O."/>
            <person name="Segata N."/>
            <person name="Cirillo D.M."/>
        </authorList>
    </citation>
    <scope>NUCLEOTIDE SEQUENCE [LARGE SCALE GENOMIC DNA]</scope>
    <source>
        <strain evidence="8 10">NCTC 12882</strain>
    </source>
</reference>
<dbReference type="InterPro" id="IPR014008">
    <property type="entry name" value="Cbl_synth_MTase_CbiT"/>
</dbReference>
<dbReference type="GO" id="GO:0008276">
    <property type="term" value="F:protein methyltransferase activity"/>
    <property type="evidence" value="ECO:0007669"/>
    <property type="project" value="InterPro"/>
</dbReference>
<dbReference type="EMBL" id="LQOM01000028">
    <property type="protein sequence ID" value="ORV12585.1"/>
    <property type="molecule type" value="Genomic_DNA"/>
</dbReference>
<evidence type="ECO:0000256" key="4">
    <source>
        <dbReference type="ARBA" id="ARBA00022679"/>
    </source>
</evidence>
<keyword evidence="3 7" id="KW-0489">Methyltransferase</keyword>
<keyword evidence="9" id="KW-1185">Reference proteome</keyword>
<keyword evidence="2" id="KW-0169">Cobalamin biosynthesis</keyword>
<dbReference type="InterPro" id="IPR006365">
    <property type="entry name" value="Cbl_synth_CobL"/>
</dbReference>
<name>A0A1X1RQU9_MYCCE</name>
<evidence type="ECO:0000256" key="3">
    <source>
        <dbReference type="ARBA" id="ARBA00022603"/>
    </source>
</evidence>
<accession>A0A1X1RQU9</accession>
<evidence type="ECO:0000256" key="1">
    <source>
        <dbReference type="ARBA" id="ARBA00004953"/>
    </source>
</evidence>
<comment type="pathway">
    <text evidence="1">Cofactor biosynthesis; adenosylcobalamin biosynthesis.</text>
</comment>
<dbReference type="Gene3D" id="3.40.1010.10">
    <property type="entry name" value="Cobalt-precorrin-4 Transmethylase, Domain 1"/>
    <property type="match status" value="1"/>
</dbReference>
<dbReference type="InterPro" id="IPR029063">
    <property type="entry name" value="SAM-dependent_MTases_sf"/>
</dbReference>
<organism evidence="7 9">
    <name type="scientific">Mycobacterium celatum</name>
    <dbReference type="NCBI Taxonomy" id="28045"/>
    <lineage>
        <taxon>Bacteria</taxon>
        <taxon>Bacillati</taxon>
        <taxon>Actinomycetota</taxon>
        <taxon>Actinomycetes</taxon>
        <taxon>Mycobacteriales</taxon>
        <taxon>Mycobacteriaceae</taxon>
        <taxon>Mycobacterium</taxon>
    </lineage>
</organism>
<dbReference type="InterPro" id="IPR014777">
    <property type="entry name" value="4pyrrole_Mease_sub1"/>
</dbReference>
<keyword evidence="5" id="KW-0949">S-adenosyl-L-methionine</keyword>
<evidence type="ECO:0000256" key="2">
    <source>
        <dbReference type="ARBA" id="ARBA00022573"/>
    </source>
</evidence>
<feature type="domain" description="Tetrapyrrole methylase" evidence="6">
    <location>
        <begin position="1"/>
        <end position="182"/>
    </location>
</feature>
<dbReference type="AlphaFoldDB" id="A0A1X1RQU9"/>
<evidence type="ECO:0000256" key="5">
    <source>
        <dbReference type="ARBA" id="ARBA00022691"/>
    </source>
</evidence>
<reference evidence="7 9" key="1">
    <citation type="submission" date="2016-01" db="EMBL/GenBank/DDBJ databases">
        <title>The new phylogeny of the genus Mycobacterium.</title>
        <authorList>
            <person name="Tarcisio F."/>
            <person name="Conor M."/>
            <person name="Antonella G."/>
            <person name="Elisabetta G."/>
            <person name="Giulia F.S."/>
            <person name="Sara T."/>
            <person name="Anna F."/>
            <person name="Clotilde B."/>
            <person name="Roberto B."/>
            <person name="Veronica D.S."/>
            <person name="Fabio R."/>
            <person name="Monica P."/>
            <person name="Olivier J."/>
            <person name="Enrico T."/>
            <person name="Nicola S."/>
        </authorList>
    </citation>
    <scope>NUCLEOTIDE SEQUENCE [LARGE SCALE GENOMIC DNA]</scope>
    <source>
        <strain evidence="7 9">DSM 44243</strain>
    </source>
</reference>
<dbReference type="PANTHER" id="PTHR43182:SF1">
    <property type="entry name" value="COBALT-PRECORRIN-7 C(5)-METHYLTRANSFERASE"/>
    <property type="match status" value="1"/>
</dbReference>
<evidence type="ECO:0000313" key="8">
    <source>
        <dbReference type="EMBL" id="PIB80861.1"/>
    </source>
</evidence>
<dbReference type="PANTHER" id="PTHR43182">
    <property type="entry name" value="COBALT-PRECORRIN-6B C(15)-METHYLTRANSFERASE (DECARBOXYLATING)"/>
    <property type="match status" value="1"/>
</dbReference>
<dbReference type="NCBIfam" id="TIGR02467">
    <property type="entry name" value="CbiE"/>
    <property type="match status" value="1"/>
</dbReference>